<dbReference type="InterPro" id="IPR052336">
    <property type="entry name" value="MlaD_Phospholipid_Transporter"/>
</dbReference>
<feature type="domain" description="Mammalian cell entry C-terminal" evidence="2">
    <location>
        <begin position="123"/>
        <end position="317"/>
    </location>
</feature>
<gene>
    <name evidence="3" type="ORF">Raf01_94070</name>
</gene>
<dbReference type="NCBIfam" id="TIGR00996">
    <property type="entry name" value="Mtu_fam_mce"/>
    <property type="match status" value="1"/>
</dbReference>
<dbReference type="PANTHER" id="PTHR33371">
    <property type="entry name" value="INTERMEMBRANE PHOSPHOLIPID TRANSPORT SYSTEM BINDING PROTEIN MLAD-RELATED"/>
    <property type="match status" value="1"/>
</dbReference>
<dbReference type="GO" id="GO:0051701">
    <property type="term" value="P:biological process involved in interaction with host"/>
    <property type="evidence" value="ECO:0007669"/>
    <property type="project" value="TreeGrafter"/>
</dbReference>
<dbReference type="InterPro" id="IPR024516">
    <property type="entry name" value="Mce_C"/>
</dbReference>
<dbReference type="PANTHER" id="PTHR33371:SF17">
    <property type="entry name" value="MCE-FAMILY PROTEIN MCE1B"/>
    <property type="match status" value="1"/>
</dbReference>
<evidence type="ECO:0000313" key="4">
    <source>
        <dbReference type="Proteomes" id="UP000642748"/>
    </source>
</evidence>
<evidence type="ECO:0000259" key="2">
    <source>
        <dbReference type="Pfam" id="PF11887"/>
    </source>
</evidence>
<organism evidence="3 4">
    <name type="scientific">Rugosimonospora africana</name>
    <dbReference type="NCBI Taxonomy" id="556532"/>
    <lineage>
        <taxon>Bacteria</taxon>
        <taxon>Bacillati</taxon>
        <taxon>Actinomycetota</taxon>
        <taxon>Actinomycetes</taxon>
        <taxon>Micromonosporales</taxon>
        <taxon>Micromonosporaceae</taxon>
        <taxon>Rugosimonospora</taxon>
    </lineage>
</organism>
<evidence type="ECO:0000313" key="3">
    <source>
        <dbReference type="EMBL" id="GIH21235.1"/>
    </source>
</evidence>
<feature type="domain" description="Mce/MlaD" evidence="1">
    <location>
        <begin position="42"/>
        <end position="118"/>
    </location>
</feature>
<reference evidence="3" key="1">
    <citation type="submission" date="2021-01" db="EMBL/GenBank/DDBJ databases">
        <title>Whole genome shotgun sequence of Rugosimonospora africana NBRC 104875.</title>
        <authorList>
            <person name="Komaki H."/>
            <person name="Tamura T."/>
        </authorList>
    </citation>
    <scope>NUCLEOTIDE SEQUENCE</scope>
    <source>
        <strain evidence="3">NBRC 104875</strain>
    </source>
</reference>
<dbReference type="Proteomes" id="UP000642748">
    <property type="component" value="Unassembled WGS sequence"/>
</dbReference>
<dbReference type="InterPro" id="IPR005693">
    <property type="entry name" value="Mce"/>
</dbReference>
<sequence>MSAIQSRKVAAPLVKLIIFAAVTLAVTGVLASTLGSLALGGGTTYRARFTDVTGVLPGDDIRIAGVKVGQVTKVGLVNNSVAQLTFKMQQPVPLPTTVHATVRYRNLIGQRYVELTEGPGNGARLRENGLIPLSQTTPALNLTVLFNGFQPLFTALNPKDVNSLAYEIIQVLQGESGTVSGLVQHSASLISTLADQDTVINKVISNLNTVLSTLDSRQDELSDTISQLQQFVSGLAADRTAIGQAITNIDGLTSATGSLLKDARPSLSADVSGLGSLATILNDNTDVINSTLTNLPGEYQALTRTASYGSWFNFYMCDFDGRVALPGLRAVNPVTFNSTAASCKSGGSK</sequence>
<evidence type="ECO:0000259" key="1">
    <source>
        <dbReference type="Pfam" id="PF02470"/>
    </source>
</evidence>
<dbReference type="AlphaFoldDB" id="A0A8J3VWE5"/>
<protein>
    <submittedName>
        <fullName evidence="3">ABC transporter substrate-binding protein</fullName>
    </submittedName>
</protein>
<dbReference type="GO" id="GO:0005576">
    <property type="term" value="C:extracellular region"/>
    <property type="evidence" value="ECO:0007669"/>
    <property type="project" value="TreeGrafter"/>
</dbReference>
<keyword evidence="4" id="KW-1185">Reference proteome</keyword>
<accession>A0A8J3VWE5</accession>
<dbReference type="EMBL" id="BONZ01000120">
    <property type="protein sequence ID" value="GIH21235.1"/>
    <property type="molecule type" value="Genomic_DNA"/>
</dbReference>
<proteinExistence type="predicted"/>
<name>A0A8J3VWE5_9ACTN</name>
<dbReference type="Pfam" id="PF11887">
    <property type="entry name" value="Mce4_CUP1"/>
    <property type="match status" value="1"/>
</dbReference>
<dbReference type="Pfam" id="PF02470">
    <property type="entry name" value="MlaD"/>
    <property type="match status" value="1"/>
</dbReference>
<dbReference type="InterPro" id="IPR003399">
    <property type="entry name" value="Mce/MlaD"/>
</dbReference>
<dbReference type="RefSeq" id="WP_203924626.1">
    <property type="nucleotide sequence ID" value="NZ_BONZ01000120.1"/>
</dbReference>
<comment type="caution">
    <text evidence="3">The sequence shown here is derived from an EMBL/GenBank/DDBJ whole genome shotgun (WGS) entry which is preliminary data.</text>
</comment>